<keyword evidence="6" id="KW-0808">Transferase</keyword>
<evidence type="ECO:0000256" key="4">
    <source>
        <dbReference type="ARBA" id="ARBA00012753"/>
    </source>
</evidence>
<dbReference type="FunFam" id="3.90.1150.10:FF:000001">
    <property type="entry name" value="Aspartate aminotransferase"/>
    <property type="match status" value="1"/>
</dbReference>
<evidence type="ECO:0000256" key="2">
    <source>
        <dbReference type="ARBA" id="ARBA00007441"/>
    </source>
</evidence>
<dbReference type="PANTHER" id="PTHR11879">
    <property type="entry name" value="ASPARTATE AMINOTRANSFERASE"/>
    <property type="match status" value="1"/>
</dbReference>
<evidence type="ECO:0000313" key="10">
    <source>
        <dbReference type="EMBL" id="GIX87109.1"/>
    </source>
</evidence>
<dbReference type="InterPro" id="IPR015421">
    <property type="entry name" value="PyrdxlP-dep_Trfase_major"/>
</dbReference>
<sequence>MSEIIYPYENGHPDVRTGDDSLFSTVEPAPPVEIFALHKAYHDDKTVQKVDLTIGAYRDEEGRPWVLPVVREVEEEITSGQNLSHEYLGQLGLEELSSAATKLLLGNDNIALKQNRAFGVQTVGGTGALRVGADFLVKCAKLKIFYMADPCWPSHHLVFPYAGFAVCRIYRYWHSMKKCLDIEGLLEDLRVRCAIRVRRDSSCLRAQSHWNRSIKDQWKRIADVMQENNLFPFFDCAYQGIASGDLEKDAWPVRYFASRGFELLCAQSFSKNMGLYSERVGNLTLVFKDPKVIPNVRSHITMMIRGNYCNPPRHGAGIATRILNDNRLIDDWKQQLKTISVRIKRMRWALRTKLQELGTPGNWDHITRQIGMFCYSGLNEQQVKYLIQEYHIYLPTAGRINICGLNDKNVEYVANAIRDAVLTFPPDRRM</sequence>
<dbReference type="EC" id="2.6.1.1" evidence="4"/>
<dbReference type="PANTHER" id="PTHR11879:SF55">
    <property type="entry name" value="GLUTAMATE OXALOACETATE TRANSAMINASE 1, ISOFORM B"/>
    <property type="match status" value="1"/>
</dbReference>
<dbReference type="Gene3D" id="3.40.640.10">
    <property type="entry name" value="Type I PLP-dependent aspartate aminotransferase-like (Major domain)"/>
    <property type="match status" value="1"/>
</dbReference>
<proteinExistence type="inferred from homology"/>
<evidence type="ECO:0000256" key="3">
    <source>
        <dbReference type="ARBA" id="ARBA00011738"/>
    </source>
</evidence>
<evidence type="ECO:0000256" key="1">
    <source>
        <dbReference type="ARBA" id="ARBA00001933"/>
    </source>
</evidence>
<evidence type="ECO:0000256" key="5">
    <source>
        <dbReference type="ARBA" id="ARBA00022576"/>
    </source>
</evidence>
<evidence type="ECO:0000313" key="11">
    <source>
        <dbReference type="Proteomes" id="UP001054837"/>
    </source>
</evidence>
<dbReference type="Proteomes" id="UP001054837">
    <property type="component" value="Unassembled WGS sequence"/>
</dbReference>
<evidence type="ECO:0000256" key="8">
    <source>
        <dbReference type="ARBA" id="ARBA00030923"/>
    </source>
</evidence>
<accession>A0AAV4NRT5</accession>
<evidence type="ECO:0000256" key="7">
    <source>
        <dbReference type="ARBA" id="ARBA00022898"/>
    </source>
</evidence>
<keyword evidence="11" id="KW-1185">Reference proteome</keyword>
<comment type="similarity">
    <text evidence="2">Belongs to the class-I pyridoxal-phosphate-dependent aminotransferase family.</text>
</comment>
<comment type="caution">
    <text evidence="10">The sequence shown here is derived from an EMBL/GenBank/DDBJ whole genome shotgun (WGS) entry which is preliminary data.</text>
</comment>
<dbReference type="PRINTS" id="PR00799">
    <property type="entry name" value="TRANSAMINASE"/>
</dbReference>
<keyword evidence="5" id="KW-0032">Aminotransferase</keyword>
<dbReference type="AlphaFoldDB" id="A0AAV4NRT5"/>
<dbReference type="GO" id="GO:0030170">
    <property type="term" value="F:pyridoxal phosphate binding"/>
    <property type="evidence" value="ECO:0007669"/>
    <property type="project" value="InterPro"/>
</dbReference>
<dbReference type="Pfam" id="PF00155">
    <property type="entry name" value="Aminotran_1_2"/>
    <property type="match status" value="2"/>
</dbReference>
<evidence type="ECO:0000256" key="6">
    <source>
        <dbReference type="ARBA" id="ARBA00022679"/>
    </source>
</evidence>
<feature type="domain" description="Aminotransferase class I/classII large" evidence="9">
    <location>
        <begin position="48"/>
        <end position="190"/>
    </location>
</feature>
<comment type="cofactor">
    <cofactor evidence="1">
        <name>pyridoxal 5'-phosphate</name>
        <dbReference type="ChEBI" id="CHEBI:597326"/>
    </cofactor>
</comment>
<dbReference type="Gene3D" id="3.90.1150.10">
    <property type="entry name" value="Aspartate Aminotransferase, domain 1"/>
    <property type="match status" value="1"/>
</dbReference>
<dbReference type="InterPro" id="IPR015424">
    <property type="entry name" value="PyrdxlP-dep_Trfase"/>
</dbReference>
<keyword evidence="7" id="KW-0663">Pyridoxal phosphate</keyword>
<dbReference type="GO" id="GO:0004069">
    <property type="term" value="F:L-aspartate:2-oxoglutarate aminotransferase activity"/>
    <property type="evidence" value="ECO:0007669"/>
    <property type="project" value="UniProtKB-EC"/>
</dbReference>
<organism evidence="10 11">
    <name type="scientific">Caerostris darwini</name>
    <dbReference type="NCBI Taxonomy" id="1538125"/>
    <lineage>
        <taxon>Eukaryota</taxon>
        <taxon>Metazoa</taxon>
        <taxon>Ecdysozoa</taxon>
        <taxon>Arthropoda</taxon>
        <taxon>Chelicerata</taxon>
        <taxon>Arachnida</taxon>
        <taxon>Araneae</taxon>
        <taxon>Araneomorphae</taxon>
        <taxon>Entelegynae</taxon>
        <taxon>Araneoidea</taxon>
        <taxon>Araneidae</taxon>
        <taxon>Caerostris</taxon>
    </lineage>
</organism>
<dbReference type="CDD" id="cd00609">
    <property type="entry name" value="AAT_like"/>
    <property type="match status" value="1"/>
</dbReference>
<dbReference type="GO" id="GO:0005829">
    <property type="term" value="C:cytosol"/>
    <property type="evidence" value="ECO:0007669"/>
    <property type="project" value="TreeGrafter"/>
</dbReference>
<dbReference type="InterPro" id="IPR015422">
    <property type="entry name" value="PyrdxlP-dep_Trfase_small"/>
</dbReference>
<gene>
    <name evidence="10" type="ORF">CDAR_574351</name>
</gene>
<comment type="subunit">
    <text evidence="3">Homodimer.</text>
</comment>
<dbReference type="InterPro" id="IPR004839">
    <property type="entry name" value="Aminotransferase_I/II_large"/>
</dbReference>
<evidence type="ECO:0000259" key="9">
    <source>
        <dbReference type="Pfam" id="PF00155"/>
    </source>
</evidence>
<name>A0AAV4NRT5_9ARAC</name>
<dbReference type="GO" id="GO:0006532">
    <property type="term" value="P:aspartate biosynthetic process"/>
    <property type="evidence" value="ECO:0007669"/>
    <property type="project" value="TreeGrafter"/>
</dbReference>
<dbReference type="SUPFAM" id="SSF53383">
    <property type="entry name" value="PLP-dependent transferases"/>
    <property type="match status" value="1"/>
</dbReference>
<reference evidence="10 11" key="1">
    <citation type="submission" date="2021-06" db="EMBL/GenBank/DDBJ databases">
        <title>Caerostris darwini draft genome.</title>
        <authorList>
            <person name="Kono N."/>
            <person name="Arakawa K."/>
        </authorList>
    </citation>
    <scope>NUCLEOTIDE SEQUENCE [LARGE SCALE GENOMIC DNA]</scope>
</reference>
<dbReference type="EMBL" id="BPLQ01001966">
    <property type="protein sequence ID" value="GIX87109.1"/>
    <property type="molecule type" value="Genomic_DNA"/>
</dbReference>
<protein>
    <recommendedName>
        <fullName evidence="4">aspartate transaminase</fullName>
        <ecNumber evidence="4">2.6.1.1</ecNumber>
    </recommendedName>
    <alternativeName>
        <fullName evidence="8">Transaminase A</fullName>
    </alternativeName>
</protein>
<dbReference type="InterPro" id="IPR000796">
    <property type="entry name" value="Asp_trans"/>
</dbReference>
<feature type="domain" description="Aminotransferase class I/classII large" evidence="9">
    <location>
        <begin position="215"/>
        <end position="417"/>
    </location>
</feature>